<keyword evidence="1" id="KW-0472">Membrane</keyword>
<gene>
    <name evidence="2" type="ORF">BDY21DRAFT_178559</name>
</gene>
<dbReference type="Proteomes" id="UP000799766">
    <property type="component" value="Unassembled WGS sequence"/>
</dbReference>
<sequence>MQQQLSNAEHEIHFLLSYATNRSTMTPLSSSSPYQNKFAQIKQLFLERQYRKCATRCDELLAGSHQDVSFIFSTVLASPASCCFILCNSLRLDRIMPRAALTCSRYILSTLHILLSTRACHMMCSLVASLSIHLPAFQHWTWRRSTTPPP</sequence>
<evidence type="ECO:0000313" key="3">
    <source>
        <dbReference type="Proteomes" id="UP000799766"/>
    </source>
</evidence>
<organism evidence="2 3">
    <name type="scientific">Lineolata rhizophorae</name>
    <dbReference type="NCBI Taxonomy" id="578093"/>
    <lineage>
        <taxon>Eukaryota</taxon>
        <taxon>Fungi</taxon>
        <taxon>Dikarya</taxon>
        <taxon>Ascomycota</taxon>
        <taxon>Pezizomycotina</taxon>
        <taxon>Dothideomycetes</taxon>
        <taxon>Dothideomycetes incertae sedis</taxon>
        <taxon>Lineolatales</taxon>
        <taxon>Lineolataceae</taxon>
        <taxon>Lineolata</taxon>
    </lineage>
</organism>
<accession>A0A6A6P7L7</accession>
<evidence type="ECO:0000313" key="2">
    <source>
        <dbReference type="EMBL" id="KAF2459818.1"/>
    </source>
</evidence>
<keyword evidence="1" id="KW-1133">Transmembrane helix</keyword>
<protein>
    <submittedName>
        <fullName evidence="2">Uncharacterized protein</fullName>
    </submittedName>
</protein>
<proteinExistence type="predicted"/>
<keyword evidence="1" id="KW-0812">Transmembrane</keyword>
<dbReference type="AlphaFoldDB" id="A0A6A6P7L7"/>
<reference evidence="2" key="1">
    <citation type="journal article" date="2020" name="Stud. Mycol.">
        <title>101 Dothideomycetes genomes: a test case for predicting lifestyles and emergence of pathogens.</title>
        <authorList>
            <person name="Haridas S."/>
            <person name="Albert R."/>
            <person name="Binder M."/>
            <person name="Bloem J."/>
            <person name="Labutti K."/>
            <person name="Salamov A."/>
            <person name="Andreopoulos B."/>
            <person name="Baker S."/>
            <person name="Barry K."/>
            <person name="Bills G."/>
            <person name="Bluhm B."/>
            <person name="Cannon C."/>
            <person name="Castanera R."/>
            <person name="Culley D."/>
            <person name="Daum C."/>
            <person name="Ezra D."/>
            <person name="Gonzalez J."/>
            <person name="Henrissat B."/>
            <person name="Kuo A."/>
            <person name="Liang C."/>
            <person name="Lipzen A."/>
            <person name="Lutzoni F."/>
            <person name="Magnuson J."/>
            <person name="Mondo S."/>
            <person name="Nolan M."/>
            <person name="Ohm R."/>
            <person name="Pangilinan J."/>
            <person name="Park H.-J."/>
            <person name="Ramirez L."/>
            <person name="Alfaro M."/>
            <person name="Sun H."/>
            <person name="Tritt A."/>
            <person name="Yoshinaga Y."/>
            <person name="Zwiers L.-H."/>
            <person name="Turgeon B."/>
            <person name="Goodwin S."/>
            <person name="Spatafora J."/>
            <person name="Crous P."/>
            <person name="Grigoriev I."/>
        </authorList>
    </citation>
    <scope>NUCLEOTIDE SEQUENCE</scope>
    <source>
        <strain evidence="2">ATCC 16933</strain>
    </source>
</reference>
<keyword evidence="3" id="KW-1185">Reference proteome</keyword>
<evidence type="ECO:0000256" key="1">
    <source>
        <dbReference type="SAM" id="Phobius"/>
    </source>
</evidence>
<dbReference type="EMBL" id="MU001674">
    <property type="protein sequence ID" value="KAF2459818.1"/>
    <property type="molecule type" value="Genomic_DNA"/>
</dbReference>
<name>A0A6A6P7L7_9PEZI</name>
<feature type="transmembrane region" description="Helical" evidence="1">
    <location>
        <begin position="70"/>
        <end position="90"/>
    </location>
</feature>